<evidence type="ECO:0000256" key="1">
    <source>
        <dbReference type="ARBA" id="ARBA00007100"/>
    </source>
</evidence>
<comment type="similarity">
    <text evidence="1">Belongs to the UPF0162 family.</text>
</comment>
<dbReference type="PANTHER" id="PTHR31350:SF21">
    <property type="entry name" value="F-BOX ONLY PROTEIN 21"/>
    <property type="match status" value="1"/>
</dbReference>
<dbReference type="SUPFAM" id="SSF48452">
    <property type="entry name" value="TPR-like"/>
    <property type="match status" value="1"/>
</dbReference>
<dbReference type="RefSeq" id="WP_057666907.1">
    <property type="nucleotide sequence ID" value="NZ_LDJH01000022.1"/>
</dbReference>
<protein>
    <recommendedName>
        <fullName evidence="2">Protein SirB1 N-terminal domain-containing protein</fullName>
    </recommendedName>
</protein>
<dbReference type="Gene3D" id="1.25.40.10">
    <property type="entry name" value="Tetratricopeptide repeat domain"/>
    <property type="match status" value="1"/>
</dbReference>
<dbReference type="InterPro" id="IPR032698">
    <property type="entry name" value="SirB1_N"/>
</dbReference>
<dbReference type="EMBL" id="LDJH01000022">
    <property type="protein sequence ID" value="KRG55729.1"/>
    <property type="molecule type" value="Genomic_DNA"/>
</dbReference>
<dbReference type="OrthoDB" id="232498at2"/>
<dbReference type="AlphaFoldDB" id="A0A0R0BPX0"/>
<evidence type="ECO:0000313" key="4">
    <source>
        <dbReference type="Proteomes" id="UP000051254"/>
    </source>
</evidence>
<reference evidence="3 4" key="1">
    <citation type="submission" date="2015-05" db="EMBL/GenBank/DDBJ databases">
        <title>Genome sequencing and analysis of members of genus Stenotrophomonas.</title>
        <authorList>
            <person name="Patil P.P."/>
            <person name="Midha S."/>
            <person name="Patil P.B."/>
        </authorList>
    </citation>
    <scope>NUCLEOTIDE SEQUENCE [LARGE SCALE GENOMIC DNA]</scope>
    <source>
        <strain evidence="3 4">DSM 17805</strain>
    </source>
</reference>
<dbReference type="PANTHER" id="PTHR31350">
    <property type="entry name" value="SI:DKEY-261L7.2"/>
    <property type="match status" value="1"/>
</dbReference>
<dbReference type="Pfam" id="PF13369">
    <property type="entry name" value="Transglut_core2"/>
    <property type="match status" value="1"/>
</dbReference>
<keyword evidence="4" id="KW-1185">Reference proteome</keyword>
<organism evidence="3 4">
    <name type="scientific">Stenotrophomonas koreensis</name>
    <dbReference type="NCBI Taxonomy" id="266128"/>
    <lineage>
        <taxon>Bacteria</taxon>
        <taxon>Pseudomonadati</taxon>
        <taxon>Pseudomonadota</taxon>
        <taxon>Gammaproteobacteria</taxon>
        <taxon>Lysobacterales</taxon>
        <taxon>Lysobacteraceae</taxon>
        <taxon>Stenotrophomonas</taxon>
    </lineage>
</organism>
<evidence type="ECO:0000259" key="2">
    <source>
        <dbReference type="Pfam" id="PF13369"/>
    </source>
</evidence>
<gene>
    <name evidence="3" type="ORF">ABB25_11450</name>
</gene>
<comment type="caution">
    <text evidence="3">The sequence shown here is derived from an EMBL/GenBank/DDBJ whole genome shotgun (WGS) entry which is preliminary data.</text>
</comment>
<evidence type="ECO:0000313" key="3">
    <source>
        <dbReference type="EMBL" id="KRG55729.1"/>
    </source>
</evidence>
<dbReference type="STRING" id="266128.ABB25_11450"/>
<accession>A0A0R0BPX0</accession>
<proteinExistence type="inferred from homology"/>
<dbReference type="Proteomes" id="UP000051254">
    <property type="component" value="Unassembled WGS sequence"/>
</dbReference>
<dbReference type="InterPro" id="IPR011990">
    <property type="entry name" value="TPR-like_helical_dom_sf"/>
</dbReference>
<dbReference type="PATRIC" id="fig|266128.3.peg.1354"/>
<sequence>MSLSLPDWSTLADTDDAQWPLLAAVLRVAADEYPGLDVQACAAQLQAHADALATEVASIGSLPLKMAAINRYLFQEQGYGPADDYYAADNNHLQQVLARRRGNPIALAIVQMEVANRLGLAVHGIAFPGHFLTALDLGDNALLAMDPYHGGHPLGLEQIEKLAAQHLGGQALEAELLVRLLMPSPVRGIVLRLLRNLQRSWDLQGQWDKVARCADRQLLLAPDNTAALRDRGLAYMQLGHLAAARHDLDTYLQREPQAPDSEKISQLLRNAPVFSGRMH</sequence>
<feature type="domain" description="Protein SirB1 N-terminal" evidence="2">
    <location>
        <begin position="41"/>
        <end position="195"/>
    </location>
</feature>
<name>A0A0R0BPX0_9GAMM</name>
<dbReference type="Pfam" id="PF13371">
    <property type="entry name" value="TPR_9"/>
    <property type="match status" value="1"/>
</dbReference>